<protein>
    <submittedName>
        <fullName evidence="9">Endoglucanase</fullName>
    </submittedName>
</protein>
<evidence type="ECO:0000256" key="1">
    <source>
        <dbReference type="ARBA" id="ARBA00006272"/>
    </source>
</evidence>
<feature type="binding site" evidence="8">
    <location>
        <position position="305"/>
    </location>
    <ligand>
        <name>Zn(2+)</name>
        <dbReference type="ChEBI" id="CHEBI:29105"/>
        <label>2</label>
    </ligand>
</feature>
<dbReference type="GO" id="GO:0004177">
    <property type="term" value="F:aminopeptidase activity"/>
    <property type="evidence" value="ECO:0007669"/>
    <property type="project" value="UniProtKB-UniRule"/>
</dbReference>
<dbReference type="SUPFAM" id="SSF53187">
    <property type="entry name" value="Zn-dependent exopeptidases"/>
    <property type="match status" value="1"/>
</dbReference>
<comment type="similarity">
    <text evidence="1 6">Belongs to the peptidase M42 family.</text>
</comment>
<dbReference type="InterPro" id="IPR023367">
    <property type="entry name" value="Peptidase_M42_dom2"/>
</dbReference>
<keyword evidence="3" id="KW-0645">Protease</keyword>
<evidence type="ECO:0000256" key="2">
    <source>
        <dbReference type="ARBA" id="ARBA00022438"/>
    </source>
</evidence>
<comment type="cofactor">
    <cofactor evidence="8">
        <name>a divalent metal cation</name>
        <dbReference type="ChEBI" id="CHEBI:60240"/>
    </cofactor>
    <text evidence="8">Binds 2 divalent metal cations per subunit.</text>
</comment>
<evidence type="ECO:0000256" key="6">
    <source>
        <dbReference type="PIRNR" id="PIRNR001123"/>
    </source>
</evidence>
<dbReference type="Gene3D" id="2.40.30.40">
    <property type="entry name" value="Peptidase M42, domain 2"/>
    <property type="match status" value="1"/>
</dbReference>
<feature type="binding site" evidence="8">
    <location>
        <position position="166"/>
    </location>
    <ligand>
        <name>Zn(2+)</name>
        <dbReference type="ChEBI" id="CHEBI:29105"/>
        <label>1</label>
    </ligand>
</feature>
<dbReference type="STRING" id="393762.SAMN05660472_01415"/>
<dbReference type="Gene3D" id="3.40.630.10">
    <property type="entry name" value="Zn peptidases"/>
    <property type="match status" value="1"/>
</dbReference>
<dbReference type="SUPFAM" id="SSF101821">
    <property type="entry name" value="Aminopeptidase/glucanase lid domain"/>
    <property type="match status" value="1"/>
</dbReference>
<keyword evidence="2" id="KW-0031">Aminopeptidase</keyword>
<dbReference type="GO" id="GO:0006508">
    <property type="term" value="P:proteolysis"/>
    <property type="evidence" value="ECO:0007669"/>
    <property type="project" value="UniProtKB-KW"/>
</dbReference>
<feature type="active site" description="Proton acceptor" evidence="7">
    <location>
        <position position="196"/>
    </location>
</feature>
<evidence type="ECO:0000256" key="8">
    <source>
        <dbReference type="PIRSR" id="PIRSR001123-2"/>
    </source>
</evidence>
<evidence type="ECO:0000256" key="5">
    <source>
        <dbReference type="ARBA" id="ARBA00022801"/>
    </source>
</evidence>
<evidence type="ECO:0000256" key="3">
    <source>
        <dbReference type="ARBA" id="ARBA00022670"/>
    </source>
</evidence>
<accession>A0A1G9CBS9</accession>
<feature type="binding site" evidence="8">
    <location>
        <position position="64"/>
    </location>
    <ligand>
        <name>Zn(2+)</name>
        <dbReference type="ChEBI" id="CHEBI:29105"/>
        <label>1</label>
    </ligand>
</feature>
<sequence>MTNLNIDFLKKMLSTYSPAGNEVKIADLIREEIKELVDEITVDTLGNLIARKKGAGKKVMLAGHMDQIGLMVTYIDDEGFLRFTNVGGISPAITLSQRVIFENGTIGVIGSERLEDLKDLRLDKLFIDIGASSREEAEDKVKIGDIAVYCSEVVADEKKVISQALDDRIGCFVMIEALKRLSNTENDLYFVFTVQEEVGTRGAKTAAYGIEPDIAIAFDVTATGDTPKAKSMAVKLGKGPAIKVKDNSILCHPKVKNYMIDQAEKNNIPYQIEILEFGGTDAGAIHLTKSGVPSGVLSIPCRYLHSDCEMVFLSDVEEAIELTKNIVIHPIQLDE</sequence>
<feature type="binding site" evidence="8">
    <location>
        <position position="166"/>
    </location>
    <ligand>
        <name>Zn(2+)</name>
        <dbReference type="ChEBI" id="CHEBI:29105"/>
        <label>2</label>
    </ligand>
</feature>
<keyword evidence="10" id="KW-1185">Reference proteome</keyword>
<keyword evidence="4 8" id="KW-0479">Metal-binding</keyword>
<evidence type="ECO:0000313" key="10">
    <source>
        <dbReference type="Proteomes" id="UP000198718"/>
    </source>
</evidence>
<reference evidence="9 10" key="1">
    <citation type="submission" date="2016-10" db="EMBL/GenBank/DDBJ databases">
        <authorList>
            <person name="de Groot N.N."/>
        </authorList>
    </citation>
    <scope>NUCLEOTIDE SEQUENCE [LARGE SCALE GENOMIC DNA]</scope>
    <source>
        <strain evidence="9 10">DSM 18346</strain>
    </source>
</reference>
<gene>
    <name evidence="9" type="ORF">SAMN05660472_01415</name>
</gene>
<organism evidence="9 10">
    <name type="scientific">Natronincola ferrireducens</name>
    <dbReference type="NCBI Taxonomy" id="393762"/>
    <lineage>
        <taxon>Bacteria</taxon>
        <taxon>Bacillati</taxon>
        <taxon>Bacillota</taxon>
        <taxon>Clostridia</taxon>
        <taxon>Peptostreptococcales</taxon>
        <taxon>Natronincolaceae</taxon>
        <taxon>Natronincola</taxon>
    </lineage>
</organism>
<dbReference type="InterPro" id="IPR008007">
    <property type="entry name" value="Peptidase_M42"/>
</dbReference>
<dbReference type="Pfam" id="PF05343">
    <property type="entry name" value="Peptidase_M42"/>
    <property type="match status" value="1"/>
</dbReference>
<dbReference type="GO" id="GO:0046872">
    <property type="term" value="F:metal ion binding"/>
    <property type="evidence" value="ECO:0007669"/>
    <property type="project" value="UniProtKB-UniRule"/>
</dbReference>
<dbReference type="AlphaFoldDB" id="A0A1G9CBS9"/>
<evidence type="ECO:0000256" key="4">
    <source>
        <dbReference type="ARBA" id="ARBA00022723"/>
    </source>
</evidence>
<dbReference type="CDD" id="cd05656">
    <property type="entry name" value="M42_Frv"/>
    <property type="match status" value="1"/>
</dbReference>
<proteinExistence type="inferred from homology"/>
<dbReference type="EMBL" id="FNFP01000002">
    <property type="protein sequence ID" value="SDK48875.1"/>
    <property type="molecule type" value="Genomic_DNA"/>
</dbReference>
<feature type="binding site" evidence="8">
    <location>
        <position position="197"/>
    </location>
    <ligand>
        <name>Zn(2+)</name>
        <dbReference type="ChEBI" id="CHEBI:29105"/>
        <label>2</label>
    </ligand>
</feature>
<dbReference type="PANTHER" id="PTHR32481">
    <property type="entry name" value="AMINOPEPTIDASE"/>
    <property type="match status" value="1"/>
</dbReference>
<dbReference type="Proteomes" id="UP000198718">
    <property type="component" value="Unassembled WGS sequence"/>
</dbReference>
<evidence type="ECO:0000256" key="7">
    <source>
        <dbReference type="PIRSR" id="PIRSR001123-1"/>
    </source>
</evidence>
<name>A0A1G9CBS9_9FIRM</name>
<evidence type="ECO:0000313" key="9">
    <source>
        <dbReference type="EMBL" id="SDK48875.1"/>
    </source>
</evidence>
<dbReference type="PIRSF" id="PIRSF001123">
    <property type="entry name" value="PepA_GA"/>
    <property type="match status" value="1"/>
</dbReference>
<dbReference type="OrthoDB" id="9772053at2"/>
<feature type="binding site" evidence="8">
    <location>
        <position position="219"/>
    </location>
    <ligand>
        <name>Zn(2+)</name>
        <dbReference type="ChEBI" id="CHEBI:29105"/>
        <label>1</label>
    </ligand>
</feature>
<dbReference type="PANTHER" id="PTHR32481:SF9">
    <property type="entry name" value="ENDOGLUCANASE"/>
    <property type="match status" value="1"/>
</dbReference>
<keyword evidence="5" id="KW-0378">Hydrolase</keyword>
<dbReference type="InterPro" id="IPR051464">
    <property type="entry name" value="Peptidase_M42_aminopept"/>
</dbReference>